<evidence type="ECO:0000259" key="1">
    <source>
        <dbReference type="Pfam" id="PF13601"/>
    </source>
</evidence>
<evidence type="ECO:0000313" key="3">
    <source>
        <dbReference type="Proteomes" id="UP000019494"/>
    </source>
</evidence>
<name>W9GFK0_9MICO</name>
<dbReference type="PANTHER" id="PTHR37318">
    <property type="entry name" value="BSL7504 PROTEIN"/>
    <property type="match status" value="1"/>
</dbReference>
<dbReference type="RefSeq" id="WP_081793959.1">
    <property type="nucleotide sequence ID" value="NZ_AWQS01000177.1"/>
</dbReference>
<feature type="domain" description="Winged helix DNA-binding" evidence="1">
    <location>
        <begin position="15"/>
        <end position="92"/>
    </location>
</feature>
<dbReference type="InterPro" id="IPR027395">
    <property type="entry name" value="WH_DNA-bd_dom"/>
</dbReference>
<accession>W9GFK0</accession>
<dbReference type="OrthoDB" id="4952043at2"/>
<dbReference type="EMBL" id="AWQS01000177">
    <property type="protein sequence ID" value="EWT04850.1"/>
    <property type="molecule type" value="Genomic_DNA"/>
</dbReference>
<reference evidence="3" key="1">
    <citation type="submission" date="2013-08" db="EMBL/GenBank/DDBJ databases">
        <title>Intrasporangium oryzae NRRL B-24470.</title>
        <authorList>
            <person name="Liu H."/>
            <person name="Wang G."/>
        </authorList>
    </citation>
    <scope>NUCLEOTIDE SEQUENCE [LARGE SCALE GENOMIC DNA]</scope>
    <source>
        <strain evidence="3">Q5-1</strain>
    </source>
</reference>
<keyword evidence="3" id="KW-1185">Reference proteome</keyword>
<dbReference type="InterPro" id="IPR036388">
    <property type="entry name" value="WH-like_DNA-bd_sf"/>
</dbReference>
<dbReference type="InterPro" id="IPR036390">
    <property type="entry name" value="WH_DNA-bd_sf"/>
</dbReference>
<dbReference type="Proteomes" id="UP000019494">
    <property type="component" value="Unassembled WGS sequence"/>
</dbReference>
<proteinExistence type="predicted"/>
<dbReference type="Gene3D" id="1.10.10.10">
    <property type="entry name" value="Winged helix-like DNA-binding domain superfamily/Winged helix DNA-binding domain"/>
    <property type="match status" value="1"/>
</dbReference>
<comment type="caution">
    <text evidence="2">The sequence shown here is derived from an EMBL/GenBank/DDBJ whole genome shotgun (WGS) entry which is preliminary data.</text>
</comment>
<evidence type="ECO:0000313" key="2">
    <source>
        <dbReference type="EMBL" id="EWT04850.1"/>
    </source>
</evidence>
<gene>
    <name evidence="2" type="ORF">N864_09445</name>
</gene>
<dbReference type="PANTHER" id="PTHR37318:SF1">
    <property type="entry name" value="BSL7504 PROTEIN"/>
    <property type="match status" value="1"/>
</dbReference>
<organism evidence="2 3">
    <name type="scientific">Intrasporangium chromatireducens Q5-1</name>
    <dbReference type="NCBI Taxonomy" id="584657"/>
    <lineage>
        <taxon>Bacteria</taxon>
        <taxon>Bacillati</taxon>
        <taxon>Actinomycetota</taxon>
        <taxon>Actinomycetes</taxon>
        <taxon>Micrococcales</taxon>
        <taxon>Intrasporangiaceae</taxon>
        <taxon>Intrasporangium</taxon>
    </lineage>
</organism>
<dbReference type="SUPFAM" id="SSF46785">
    <property type="entry name" value="Winged helix' DNA-binding domain"/>
    <property type="match status" value="1"/>
</dbReference>
<protein>
    <submittedName>
        <fullName evidence="2">MarR family transcriptional regulator</fullName>
    </submittedName>
</protein>
<dbReference type="AlphaFoldDB" id="W9GFK0"/>
<dbReference type="Pfam" id="PF13601">
    <property type="entry name" value="HTH_34"/>
    <property type="match status" value="1"/>
</dbReference>
<sequence>MPKPLFDQLVHEPSRLQICGLLAPVIEARFATVRDATGLTDSALSKHLKALEAAGYLQVRKERAGSRSVTIIGLTEMGRHAFCGHMAALQRLAGVASVRGRAPAAGSRRRLLLERSHP</sequence>